<accession>A0ACA9K9S5</accession>
<reference evidence="1" key="1">
    <citation type="submission" date="2021-06" db="EMBL/GenBank/DDBJ databases">
        <authorList>
            <person name="Kallberg Y."/>
            <person name="Tangrot J."/>
            <person name="Rosling A."/>
        </authorList>
    </citation>
    <scope>NUCLEOTIDE SEQUENCE</scope>
    <source>
        <strain evidence="1">IL203A</strain>
    </source>
</reference>
<keyword evidence="2" id="KW-1185">Reference proteome</keyword>
<proteinExistence type="predicted"/>
<organism evidence="1 2">
    <name type="scientific">Dentiscutata heterogama</name>
    <dbReference type="NCBI Taxonomy" id="1316150"/>
    <lineage>
        <taxon>Eukaryota</taxon>
        <taxon>Fungi</taxon>
        <taxon>Fungi incertae sedis</taxon>
        <taxon>Mucoromycota</taxon>
        <taxon>Glomeromycotina</taxon>
        <taxon>Glomeromycetes</taxon>
        <taxon>Diversisporales</taxon>
        <taxon>Gigasporaceae</taxon>
        <taxon>Dentiscutata</taxon>
    </lineage>
</organism>
<comment type="caution">
    <text evidence="1">The sequence shown here is derived from an EMBL/GenBank/DDBJ whole genome shotgun (WGS) entry which is preliminary data.</text>
</comment>
<evidence type="ECO:0000313" key="1">
    <source>
        <dbReference type="EMBL" id="CAG8461601.1"/>
    </source>
</evidence>
<evidence type="ECO:0000313" key="2">
    <source>
        <dbReference type="Proteomes" id="UP000789702"/>
    </source>
</evidence>
<name>A0ACA9K9S5_9GLOM</name>
<dbReference type="Proteomes" id="UP000789702">
    <property type="component" value="Unassembled WGS sequence"/>
</dbReference>
<feature type="non-terminal residue" evidence="1">
    <location>
        <position position="285"/>
    </location>
</feature>
<gene>
    <name evidence="1" type="ORF">DHETER_LOCUS1307</name>
</gene>
<sequence>MSINQEILLQRENEFLMIKIKEELDAWRKNNYESSKHTVISIVISSLALIFGVFLFITEKSNFGQEFKNILSTSVIGAGGSLTLIGSLASLKNLFKKVNENAEEFKITMETFKGLYQNADTKQESPIIEVLVGLEEYYKDQKKIYKFLEELNSHMQDMLICRSITVTITSLIFLMLAIISIFYLFINCDDYIFVIIDILLISFSSLFLYNSICVMICIQLIIPNVTEGMFSKRREKEKMRKEEKEKEEKIKEEISENSTEFKVEEGLEKDNLENEKPKFEEYKSK</sequence>
<dbReference type="EMBL" id="CAJVPU010000766">
    <property type="protein sequence ID" value="CAG8461601.1"/>
    <property type="molecule type" value="Genomic_DNA"/>
</dbReference>
<protein>
    <submittedName>
        <fullName evidence="1">3334_t:CDS:1</fullName>
    </submittedName>
</protein>